<dbReference type="GO" id="GO:0008270">
    <property type="term" value="F:zinc ion binding"/>
    <property type="evidence" value="ECO:0007669"/>
    <property type="project" value="UniProtKB-KW"/>
</dbReference>
<gene>
    <name evidence="6" type="ORF">CALCODRAFT_206027</name>
</gene>
<sequence>MGIIVYKGDRSGQLRELYYTWLIALLGNAPHIDIVTSRLCALYMPHLLKALTQLKQRLRDKEDVVLREKFDAIISLITLVRQQNRYFVRLVLSGSSVVPEVNLLAKLLAEYLIGLQVPWHRIFDRPHNDTSSSTQLNDMIQLAKHVYNGLFSLLRVQIDSNPVWIELDPIIPEVLKAVDHWSAVFDEYGDLTDNFRDLLARKERMVDISRRIRDNQIDVSHCAYPCWERSEKPRQCSRCRLAVYCTVEHQKQHWDHREGAHRAVCYTMEF</sequence>
<proteinExistence type="predicted"/>
<evidence type="ECO:0000256" key="2">
    <source>
        <dbReference type="ARBA" id="ARBA00022771"/>
    </source>
</evidence>
<keyword evidence="1" id="KW-0479">Metal-binding</keyword>
<dbReference type="Gene3D" id="6.10.140.2220">
    <property type="match status" value="1"/>
</dbReference>
<dbReference type="Proteomes" id="UP000076842">
    <property type="component" value="Unassembled WGS sequence"/>
</dbReference>
<feature type="domain" description="MYND-type" evidence="5">
    <location>
        <begin position="223"/>
        <end position="265"/>
    </location>
</feature>
<organism evidence="6 7">
    <name type="scientific">Calocera cornea HHB12733</name>
    <dbReference type="NCBI Taxonomy" id="1353952"/>
    <lineage>
        <taxon>Eukaryota</taxon>
        <taxon>Fungi</taxon>
        <taxon>Dikarya</taxon>
        <taxon>Basidiomycota</taxon>
        <taxon>Agaricomycotina</taxon>
        <taxon>Dacrymycetes</taxon>
        <taxon>Dacrymycetales</taxon>
        <taxon>Dacrymycetaceae</taxon>
        <taxon>Calocera</taxon>
    </lineage>
</organism>
<name>A0A165K183_9BASI</name>
<dbReference type="STRING" id="1353952.A0A165K183"/>
<evidence type="ECO:0000313" key="7">
    <source>
        <dbReference type="Proteomes" id="UP000076842"/>
    </source>
</evidence>
<dbReference type="EMBL" id="KV423916">
    <property type="protein sequence ID" value="KZT62533.1"/>
    <property type="molecule type" value="Genomic_DNA"/>
</dbReference>
<evidence type="ECO:0000256" key="4">
    <source>
        <dbReference type="PROSITE-ProRule" id="PRU00134"/>
    </source>
</evidence>
<evidence type="ECO:0000259" key="5">
    <source>
        <dbReference type="PROSITE" id="PS50865"/>
    </source>
</evidence>
<keyword evidence="7" id="KW-1185">Reference proteome</keyword>
<protein>
    <recommendedName>
        <fullName evidence="5">MYND-type domain-containing protein</fullName>
    </recommendedName>
</protein>
<reference evidence="6 7" key="1">
    <citation type="journal article" date="2016" name="Mol. Biol. Evol.">
        <title>Comparative Genomics of Early-Diverging Mushroom-Forming Fungi Provides Insights into the Origins of Lignocellulose Decay Capabilities.</title>
        <authorList>
            <person name="Nagy L.G."/>
            <person name="Riley R."/>
            <person name="Tritt A."/>
            <person name="Adam C."/>
            <person name="Daum C."/>
            <person name="Floudas D."/>
            <person name="Sun H."/>
            <person name="Yadav J.S."/>
            <person name="Pangilinan J."/>
            <person name="Larsson K.H."/>
            <person name="Matsuura K."/>
            <person name="Barry K."/>
            <person name="Labutti K."/>
            <person name="Kuo R."/>
            <person name="Ohm R.A."/>
            <person name="Bhattacharya S.S."/>
            <person name="Shirouzu T."/>
            <person name="Yoshinaga Y."/>
            <person name="Martin F.M."/>
            <person name="Grigoriev I.V."/>
            <person name="Hibbett D.S."/>
        </authorList>
    </citation>
    <scope>NUCLEOTIDE SEQUENCE [LARGE SCALE GENOMIC DNA]</scope>
    <source>
        <strain evidence="6 7">HHB12733</strain>
    </source>
</reference>
<dbReference type="InterPro" id="IPR002893">
    <property type="entry name" value="Znf_MYND"/>
</dbReference>
<accession>A0A165K183</accession>
<dbReference type="InParanoid" id="A0A165K183"/>
<evidence type="ECO:0000256" key="3">
    <source>
        <dbReference type="ARBA" id="ARBA00022833"/>
    </source>
</evidence>
<dbReference type="Pfam" id="PF01753">
    <property type="entry name" value="zf-MYND"/>
    <property type="match status" value="1"/>
</dbReference>
<dbReference type="PROSITE" id="PS50865">
    <property type="entry name" value="ZF_MYND_2"/>
    <property type="match status" value="1"/>
</dbReference>
<dbReference type="AlphaFoldDB" id="A0A165K183"/>
<dbReference type="SUPFAM" id="SSF144232">
    <property type="entry name" value="HIT/MYND zinc finger-like"/>
    <property type="match status" value="1"/>
</dbReference>
<keyword evidence="2 4" id="KW-0863">Zinc-finger</keyword>
<evidence type="ECO:0000256" key="1">
    <source>
        <dbReference type="ARBA" id="ARBA00022723"/>
    </source>
</evidence>
<evidence type="ECO:0000313" key="6">
    <source>
        <dbReference type="EMBL" id="KZT62533.1"/>
    </source>
</evidence>
<keyword evidence="3" id="KW-0862">Zinc</keyword>
<dbReference type="OrthoDB" id="432970at2759"/>